<dbReference type="GO" id="GO:0030288">
    <property type="term" value="C:outer membrane-bounded periplasmic space"/>
    <property type="evidence" value="ECO:0007669"/>
    <property type="project" value="UniProtKB-ARBA"/>
</dbReference>
<dbReference type="PANTHER" id="PTHR30290">
    <property type="entry name" value="PERIPLASMIC BINDING COMPONENT OF ABC TRANSPORTER"/>
    <property type="match status" value="1"/>
</dbReference>
<dbReference type="PIRSF" id="PIRSF002741">
    <property type="entry name" value="MppA"/>
    <property type="match status" value="1"/>
</dbReference>
<keyword evidence="2" id="KW-0813">Transport</keyword>
<dbReference type="AlphaFoldDB" id="A0AA37V8D0"/>
<accession>A0AA37V8D0</accession>
<dbReference type="SUPFAM" id="SSF53850">
    <property type="entry name" value="Periplasmic binding protein-like II"/>
    <property type="match status" value="1"/>
</dbReference>
<keyword evidence="6" id="KW-1185">Reference proteome</keyword>
<dbReference type="GO" id="GO:0015833">
    <property type="term" value="P:peptide transport"/>
    <property type="evidence" value="ECO:0007669"/>
    <property type="project" value="TreeGrafter"/>
</dbReference>
<evidence type="ECO:0000313" key="5">
    <source>
        <dbReference type="EMBL" id="GLC27641.1"/>
    </source>
</evidence>
<name>A0AA37V8D0_9BACT</name>
<sequence length="496" mass="53081">MYASGADLESPNPLVTVHPLSRQLQRHALLVTLVRWDSTLTPEPYYARRWAWGDGGRTLTMWLEPTLRWHDGTPTTAHDAAFTLTLARDPSVGFARAADLTSLEGVQATDDTTLVLRFATPQPSLPGVLCELPLVPRHLLAREPRAALRQASFERTPVGNGPFRFVSRTPNARWVLERNASFPASMGGAPRMRRLVVAVVDEPTTKFAGLVSGELDVAGVAPTMAALVARDPALRVVSYPVTFSTALVFNATRPPFDDVRVRQALSLALDRKRIVAAALAGYATPATSAVPPDNPLALPIAGATDGPQAARADSLLDAAGWKRGSDGRRARGGRPLQVELLTVGSGDNAVEQLVQADLAARGVRLEIRTRELGAFLAAARAPRKSYDLLLTGVPGDLALSHLAAMFATSAGGGALDYAGFHRPALDAAFARAARAATSEERVAAWRDAQRILAAEAPVAWLYHSRGVQGVARSLAGVTMDLRGELATVSRWHRVAR</sequence>
<evidence type="ECO:0000256" key="2">
    <source>
        <dbReference type="ARBA" id="ARBA00022448"/>
    </source>
</evidence>
<protein>
    <submittedName>
        <fullName evidence="5">Peptide-binding protein</fullName>
    </submittedName>
</protein>
<organism evidence="5 6">
    <name type="scientific">Roseisolibacter agri</name>
    <dbReference type="NCBI Taxonomy" id="2014610"/>
    <lineage>
        <taxon>Bacteria</taxon>
        <taxon>Pseudomonadati</taxon>
        <taxon>Gemmatimonadota</taxon>
        <taxon>Gemmatimonadia</taxon>
        <taxon>Gemmatimonadales</taxon>
        <taxon>Gemmatimonadaceae</taxon>
        <taxon>Roseisolibacter</taxon>
    </lineage>
</organism>
<dbReference type="InterPro" id="IPR039424">
    <property type="entry name" value="SBP_5"/>
</dbReference>
<dbReference type="Gene3D" id="3.10.105.10">
    <property type="entry name" value="Dipeptide-binding Protein, Domain 3"/>
    <property type="match status" value="1"/>
</dbReference>
<evidence type="ECO:0000313" key="6">
    <source>
        <dbReference type="Proteomes" id="UP001161325"/>
    </source>
</evidence>
<evidence type="ECO:0000259" key="4">
    <source>
        <dbReference type="Pfam" id="PF00496"/>
    </source>
</evidence>
<dbReference type="Gene3D" id="3.40.190.10">
    <property type="entry name" value="Periplasmic binding protein-like II"/>
    <property type="match status" value="1"/>
</dbReference>
<dbReference type="Proteomes" id="UP001161325">
    <property type="component" value="Unassembled WGS sequence"/>
</dbReference>
<dbReference type="InterPro" id="IPR030678">
    <property type="entry name" value="Peptide/Ni-bd"/>
</dbReference>
<comment type="caution">
    <text evidence="5">The sequence shown here is derived from an EMBL/GenBank/DDBJ whole genome shotgun (WGS) entry which is preliminary data.</text>
</comment>
<feature type="domain" description="Solute-binding protein family 5" evidence="4">
    <location>
        <begin position="42"/>
        <end position="396"/>
    </location>
</feature>
<dbReference type="GO" id="GO:1904680">
    <property type="term" value="F:peptide transmembrane transporter activity"/>
    <property type="evidence" value="ECO:0007669"/>
    <property type="project" value="TreeGrafter"/>
</dbReference>
<dbReference type="Gene3D" id="3.90.76.10">
    <property type="entry name" value="Dipeptide-binding Protein, Domain 1"/>
    <property type="match status" value="1"/>
</dbReference>
<dbReference type="Pfam" id="PF00496">
    <property type="entry name" value="SBP_bac_5"/>
    <property type="match status" value="1"/>
</dbReference>
<dbReference type="CDD" id="cd08513">
    <property type="entry name" value="PBP2_thermophilic_Hb8_like"/>
    <property type="match status" value="1"/>
</dbReference>
<dbReference type="PANTHER" id="PTHR30290:SF9">
    <property type="entry name" value="OLIGOPEPTIDE-BINDING PROTEIN APPA"/>
    <property type="match status" value="1"/>
</dbReference>
<dbReference type="GO" id="GO:0043190">
    <property type="term" value="C:ATP-binding cassette (ABC) transporter complex"/>
    <property type="evidence" value="ECO:0007669"/>
    <property type="project" value="InterPro"/>
</dbReference>
<keyword evidence="3" id="KW-0732">Signal</keyword>
<evidence type="ECO:0000256" key="3">
    <source>
        <dbReference type="ARBA" id="ARBA00022729"/>
    </source>
</evidence>
<dbReference type="InterPro" id="IPR000914">
    <property type="entry name" value="SBP_5_dom"/>
</dbReference>
<reference evidence="5" key="1">
    <citation type="submission" date="2022-08" db="EMBL/GenBank/DDBJ databases">
        <title>Draft genome sequencing of Roseisolibacter agri AW1220.</title>
        <authorList>
            <person name="Tobiishi Y."/>
            <person name="Tonouchi A."/>
        </authorList>
    </citation>
    <scope>NUCLEOTIDE SEQUENCE</scope>
    <source>
        <strain evidence="5">AW1220</strain>
    </source>
</reference>
<comment type="similarity">
    <text evidence="1">Belongs to the bacterial solute-binding protein 5 family.</text>
</comment>
<proteinExistence type="inferred from homology"/>
<evidence type="ECO:0000256" key="1">
    <source>
        <dbReference type="ARBA" id="ARBA00005695"/>
    </source>
</evidence>
<gene>
    <name evidence="5" type="ORF">rosag_41540</name>
</gene>
<dbReference type="EMBL" id="BRXS01000006">
    <property type="protein sequence ID" value="GLC27641.1"/>
    <property type="molecule type" value="Genomic_DNA"/>
</dbReference>